<dbReference type="EMBL" id="OP297535">
    <property type="protein sequence ID" value="UXE03800.1"/>
    <property type="molecule type" value="Genomic_DNA"/>
</dbReference>
<organism evidence="1 2">
    <name type="scientific">Gordonia phage ObLaDi</name>
    <dbReference type="NCBI Taxonomy" id="2978487"/>
    <lineage>
        <taxon>Viruses</taxon>
        <taxon>Duplodnaviria</taxon>
        <taxon>Heunggongvirae</taxon>
        <taxon>Uroviricota</taxon>
        <taxon>Caudoviricetes</taxon>
        <taxon>Kruegerviridae</taxon>
        <taxon>Cafassovirus</taxon>
        <taxon>Cafassovirus obladi</taxon>
    </lineage>
</organism>
<evidence type="ECO:0000313" key="1">
    <source>
        <dbReference type="EMBL" id="UXE03800.1"/>
    </source>
</evidence>
<protein>
    <submittedName>
        <fullName evidence="1">Uncharacterized protein</fullName>
    </submittedName>
</protein>
<keyword evidence="2" id="KW-1185">Reference proteome</keyword>
<name>A0A977KLQ0_9CAUD</name>
<evidence type="ECO:0000313" key="2">
    <source>
        <dbReference type="Proteomes" id="UP001064297"/>
    </source>
</evidence>
<dbReference type="Proteomes" id="UP001064297">
    <property type="component" value="Segment"/>
</dbReference>
<proteinExistence type="predicted"/>
<accession>A0A977KLQ0</accession>
<reference evidence="1" key="1">
    <citation type="submission" date="2022-08" db="EMBL/GenBank/DDBJ databases">
        <authorList>
            <person name="Abuwarda M.A."/>
            <person name="Alvarez A."/>
            <person name="Batteikh M."/>
            <person name="Baughman A.P."/>
            <person name="Chavez V."/>
            <person name="Cheng C."/>
            <person name="Cosentino E.J."/>
            <person name="Di Blasi D.L."/>
            <person name="Dooley N.L."/>
            <person name="Empson B.M."/>
            <person name="Erfanian K."/>
            <person name="Esparza P.D."/>
            <person name="Fleming H.S."/>
            <person name="Ghannam M.S."/>
            <person name="Gibbons A.C."/>
            <person name="Gonzalez C."/>
            <person name="Huq N.E."/>
            <person name="Jin K."/>
            <person name="Kamarzar M."/>
            <person name="Khaine A."/>
            <person name="Krug K.R."/>
            <person name="Lee A."/>
            <person name="Liao S."/>
            <person name="Light I."/>
            <person name="Ma Y."/>
            <person name="Magaling J.M."/>
            <person name="McLinden K.C."/>
            <person name="Melkote A."/>
            <person name="Montoya Serpas C.A."/>
            <person name="Niazmandi K."/>
            <person name="Ostroske E.C."/>
            <person name="Paek B.H."/>
            <person name="Rajiv S."/>
            <person name="Santos C.E."/>
            <person name="Semaan S.A."/>
            <person name="Senthilvelan J."/>
            <person name="Sheppy T.E."/>
            <person name="Stephenson J.C."/>
            <person name="Tenney M.E."/>
            <person name="Teoh N."/>
            <person name="Thorp J.P."/>
            <person name="Turon Font G."/>
            <person name="Uvarov E.V."/>
            <person name="Verpukhovskiy P."/>
            <person name="Wang J."/>
            <person name="Whang A.Y."/>
            <person name="Wright N.E."/>
            <person name="Wu M."/>
            <person name="Zhuang C."/>
            <person name="Bruns J.A."/>
            <person name="Chai A.E."/>
            <person name="Parikh H."/>
            <person name="Zorawik M."/>
            <person name="Garza D.R."/>
            <person name="Ngo R.T."/>
            <person name="Reddi K."/>
            <person name="Garcia-Vedrenne A.E."/>
            <person name="Freise A.C."/>
            <person name="Balish M.F."/>
            <person name="Garlena R.A."/>
            <person name="Russell D.A."/>
            <person name="Jacobs-Sera D."/>
            <person name="Hatfull G.F."/>
        </authorList>
    </citation>
    <scope>NUCLEOTIDE SEQUENCE</scope>
</reference>
<sequence>MRLLLWCALAAEEVIGRLDCLVCLHDDEVRVLFDEGAVSSRCRRCGRVERVEIGFGRGCLGVK</sequence>
<gene>
    <name evidence="1" type="primary">77</name>
    <name evidence="1" type="ORF">SEA_OBLADI_77</name>
</gene>